<dbReference type="GO" id="GO:0016192">
    <property type="term" value="P:vesicle-mediated transport"/>
    <property type="evidence" value="ECO:0007669"/>
    <property type="project" value="InterPro"/>
</dbReference>
<keyword evidence="4 6" id="KW-1133">Transmembrane helix</keyword>
<name>A0AAN9VXT7_9ORTH</name>
<evidence type="ECO:0000256" key="1">
    <source>
        <dbReference type="ARBA" id="ARBA00004141"/>
    </source>
</evidence>
<comment type="subcellular location">
    <subcellularLocation>
        <location evidence="1">Membrane</location>
        <topology evidence="1">Multi-pass membrane protein</topology>
    </subcellularLocation>
</comment>
<feature type="transmembrane region" description="Helical" evidence="6">
    <location>
        <begin position="54"/>
        <end position="75"/>
    </location>
</feature>
<evidence type="ECO:0000256" key="6">
    <source>
        <dbReference type="SAM" id="Phobius"/>
    </source>
</evidence>
<keyword evidence="5 6" id="KW-0472">Membrane</keyword>
<dbReference type="SMART" id="SM01398">
    <property type="entry name" value="Cornichon"/>
    <property type="match status" value="1"/>
</dbReference>
<proteinExistence type="inferred from homology"/>
<gene>
    <name evidence="7" type="ORF">R5R35_012728</name>
</gene>
<dbReference type="InterPro" id="IPR003377">
    <property type="entry name" value="Cornichon"/>
</dbReference>
<evidence type="ECO:0008006" key="9">
    <source>
        <dbReference type="Google" id="ProtNLM"/>
    </source>
</evidence>
<feature type="transmembrane region" description="Helical" evidence="6">
    <location>
        <begin position="7"/>
        <end position="27"/>
    </location>
</feature>
<comment type="caution">
    <text evidence="7">The sequence shown here is derived from an EMBL/GenBank/DDBJ whole genome shotgun (WGS) entry which is preliminary data.</text>
</comment>
<comment type="similarity">
    <text evidence="2">Belongs to the cornichon family.</text>
</comment>
<sequence length="156" mass="18139">MISDSLLFTLALLDTACILCLLIYFVITLSDLECDYLNAQQCCTKLNIWVLPKLMAHGFLTFLLLIHAHWILVLVNLPMTLWLAYEHFTVPTGNTGVYDPTEIHNRGQLKKHMRDCMIYLGYYLIFFVVYLYCLIISLLQGNPIKRDEDLADMHDY</sequence>
<reference evidence="7 8" key="1">
    <citation type="submission" date="2024-03" db="EMBL/GenBank/DDBJ databases">
        <title>The genome assembly and annotation of the cricket Gryllus longicercus Weissman &amp; Gray.</title>
        <authorList>
            <person name="Szrajer S."/>
            <person name="Gray D."/>
            <person name="Ylla G."/>
        </authorList>
    </citation>
    <scope>NUCLEOTIDE SEQUENCE [LARGE SCALE GENOMIC DNA]</scope>
    <source>
        <strain evidence="7">DAG 2021-001</strain>
        <tissue evidence="7">Whole body minus gut</tissue>
    </source>
</reference>
<dbReference type="GO" id="GO:0016020">
    <property type="term" value="C:membrane"/>
    <property type="evidence" value="ECO:0007669"/>
    <property type="project" value="UniProtKB-SubCell"/>
</dbReference>
<feature type="transmembrane region" description="Helical" evidence="6">
    <location>
        <begin position="116"/>
        <end position="139"/>
    </location>
</feature>
<evidence type="ECO:0000313" key="8">
    <source>
        <dbReference type="Proteomes" id="UP001378592"/>
    </source>
</evidence>
<keyword evidence="3 6" id="KW-0812">Transmembrane</keyword>
<keyword evidence="8" id="KW-1185">Reference proteome</keyword>
<evidence type="ECO:0000256" key="5">
    <source>
        <dbReference type="ARBA" id="ARBA00023136"/>
    </source>
</evidence>
<protein>
    <recommendedName>
        <fullName evidence="9">Protein cornichon homolog 4</fullName>
    </recommendedName>
</protein>
<accession>A0AAN9VXT7</accession>
<dbReference type="AlphaFoldDB" id="A0AAN9VXT7"/>
<dbReference type="PANTHER" id="PTHR12290">
    <property type="entry name" value="CORNICHON-RELATED"/>
    <property type="match status" value="1"/>
</dbReference>
<evidence type="ECO:0000256" key="4">
    <source>
        <dbReference type="ARBA" id="ARBA00022989"/>
    </source>
</evidence>
<evidence type="ECO:0000256" key="3">
    <source>
        <dbReference type="ARBA" id="ARBA00022692"/>
    </source>
</evidence>
<dbReference type="Pfam" id="PF03311">
    <property type="entry name" value="Cornichon"/>
    <property type="match status" value="1"/>
</dbReference>
<organism evidence="7 8">
    <name type="scientific">Gryllus longicercus</name>
    <dbReference type="NCBI Taxonomy" id="2509291"/>
    <lineage>
        <taxon>Eukaryota</taxon>
        <taxon>Metazoa</taxon>
        <taxon>Ecdysozoa</taxon>
        <taxon>Arthropoda</taxon>
        <taxon>Hexapoda</taxon>
        <taxon>Insecta</taxon>
        <taxon>Pterygota</taxon>
        <taxon>Neoptera</taxon>
        <taxon>Polyneoptera</taxon>
        <taxon>Orthoptera</taxon>
        <taxon>Ensifera</taxon>
        <taxon>Gryllidea</taxon>
        <taxon>Grylloidea</taxon>
        <taxon>Gryllidae</taxon>
        <taxon>Gryllinae</taxon>
        <taxon>Gryllus</taxon>
    </lineage>
</organism>
<dbReference type="Proteomes" id="UP001378592">
    <property type="component" value="Unassembled WGS sequence"/>
</dbReference>
<evidence type="ECO:0000313" key="7">
    <source>
        <dbReference type="EMBL" id="KAK7870170.1"/>
    </source>
</evidence>
<dbReference type="EMBL" id="JAZDUA010000063">
    <property type="protein sequence ID" value="KAK7870170.1"/>
    <property type="molecule type" value="Genomic_DNA"/>
</dbReference>
<evidence type="ECO:0000256" key="2">
    <source>
        <dbReference type="ARBA" id="ARBA00010095"/>
    </source>
</evidence>